<dbReference type="AlphaFoldDB" id="A0A6A6HZ25"/>
<gene>
    <name evidence="2" type="ORF">BU26DRAFT_569977</name>
</gene>
<keyword evidence="1" id="KW-0812">Transmembrane</keyword>
<evidence type="ECO:0000313" key="2">
    <source>
        <dbReference type="EMBL" id="KAF2243276.1"/>
    </source>
</evidence>
<dbReference type="RefSeq" id="XP_033678280.1">
    <property type="nucleotide sequence ID" value="XM_033833953.1"/>
</dbReference>
<proteinExistence type="predicted"/>
<keyword evidence="1" id="KW-0472">Membrane</keyword>
<evidence type="ECO:0000313" key="3">
    <source>
        <dbReference type="Proteomes" id="UP000800094"/>
    </source>
</evidence>
<sequence length="83" mass="9158">MSLSAALRRAISHLLYCATAYLLILIATLCRAISHLLYYATAYLLVQIVVGFCVFAIPGILLCFWGVHIIYKMKGKALFGFSG</sequence>
<reference evidence="2" key="1">
    <citation type="journal article" date="2020" name="Stud. Mycol.">
        <title>101 Dothideomycetes genomes: a test case for predicting lifestyles and emergence of pathogens.</title>
        <authorList>
            <person name="Haridas S."/>
            <person name="Albert R."/>
            <person name="Binder M."/>
            <person name="Bloem J."/>
            <person name="Labutti K."/>
            <person name="Salamov A."/>
            <person name="Andreopoulos B."/>
            <person name="Baker S."/>
            <person name="Barry K."/>
            <person name="Bills G."/>
            <person name="Bluhm B."/>
            <person name="Cannon C."/>
            <person name="Castanera R."/>
            <person name="Culley D."/>
            <person name="Daum C."/>
            <person name="Ezra D."/>
            <person name="Gonzalez J."/>
            <person name="Henrissat B."/>
            <person name="Kuo A."/>
            <person name="Liang C."/>
            <person name="Lipzen A."/>
            <person name="Lutzoni F."/>
            <person name="Magnuson J."/>
            <person name="Mondo S."/>
            <person name="Nolan M."/>
            <person name="Ohm R."/>
            <person name="Pangilinan J."/>
            <person name="Park H.-J."/>
            <person name="Ramirez L."/>
            <person name="Alfaro M."/>
            <person name="Sun H."/>
            <person name="Tritt A."/>
            <person name="Yoshinaga Y."/>
            <person name="Zwiers L.-H."/>
            <person name="Turgeon B."/>
            <person name="Goodwin S."/>
            <person name="Spatafora J."/>
            <person name="Crous P."/>
            <person name="Grigoriev I."/>
        </authorList>
    </citation>
    <scope>NUCLEOTIDE SEQUENCE</scope>
    <source>
        <strain evidence="2">CBS 122368</strain>
    </source>
</reference>
<dbReference type="EMBL" id="ML987205">
    <property type="protein sequence ID" value="KAF2243276.1"/>
    <property type="molecule type" value="Genomic_DNA"/>
</dbReference>
<dbReference type="GeneID" id="54587283"/>
<organism evidence="2 3">
    <name type="scientific">Trematosphaeria pertusa</name>
    <dbReference type="NCBI Taxonomy" id="390896"/>
    <lineage>
        <taxon>Eukaryota</taxon>
        <taxon>Fungi</taxon>
        <taxon>Dikarya</taxon>
        <taxon>Ascomycota</taxon>
        <taxon>Pezizomycotina</taxon>
        <taxon>Dothideomycetes</taxon>
        <taxon>Pleosporomycetidae</taxon>
        <taxon>Pleosporales</taxon>
        <taxon>Massarineae</taxon>
        <taxon>Trematosphaeriaceae</taxon>
        <taxon>Trematosphaeria</taxon>
    </lineage>
</organism>
<accession>A0A6A6HZ25</accession>
<protein>
    <submittedName>
        <fullName evidence="2">Uncharacterized protein</fullName>
    </submittedName>
</protein>
<dbReference type="Proteomes" id="UP000800094">
    <property type="component" value="Unassembled WGS sequence"/>
</dbReference>
<feature type="transmembrane region" description="Helical" evidence="1">
    <location>
        <begin position="42"/>
        <end position="67"/>
    </location>
</feature>
<keyword evidence="3" id="KW-1185">Reference proteome</keyword>
<evidence type="ECO:0000256" key="1">
    <source>
        <dbReference type="SAM" id="Phobius"/>
    </source>
</evidence>
<keyword evidence="1" id="KW-1133">Transmembrane helix</keyword>
<name>A0A6A6HZ25_9PLEO</name>